<dbReference type="PANTHER" id="PTHR11347">
    <property type="entry name" value="CYCLIC NUCLEOTIDE PHOSPHODIESTERASE"/>
    <property type="match status" value="1"/>
</dbReference>
<feature type="binding site" evidence="7">
    <location>
        <position position="333"/>
    </location>
    <ligand>
        <name>AMP</name>
        <dbReference type="ChEBI" id="CHEBI:456215"/>
    </ligand>
</feature>
<dbReference type="GO" id="GO:0004115">
    <property type="term" value="F:3',5'-cyclic-AMP phosphodiesterase activity"/>
    <property type="evidence" value="ECO:0007669"/>
    <property type="project" value="UniProtKB-EC"/>
</dbReference>
<feature type="region of interest" description="Disordered" evidence="10">
    <location>
        <begin position="544"/>
        <end position="578"/>
    </location>
</feature>
<evidence type="ECO:0000259" key="11">
    <source>
        <dbReference type="PROSITE" id="PS51845"/>
    </source>
</evidence>
<feature type="compositionally biased region" description="Low complexity" evidence="10">
    <location>
        <begin position="121"/>
        <end position="158"/>
    </location>
</feature>
<feature type="binding site" evidence="8">
    <location>
        <position position="296"/>
    </location>
    <ligand>
        <name>Zn(2+)</name>
        <dbReference type="ChEBI" id="CHEBI:29105"/>
        <label>1</label>
    </ligand>
</feature>
<keyword evidence="4 9" id="KW-0378">Hydrolase</keyword>
<evidence type="ECO:0000313" key="12">
    <source>
        <dbReference type="Proteomes" id="UP000829999"/>
    </source>
</evidence>
<feature type="binding site" evidence="7">
    <location>
        <begin position="292"/>
        <end position="296"/>
    </location>
    <ligand>
        <name>AMP</name>
        <dbReference type="ChEBI" id="CHEBI:456215"/>
    </ligand>
</feature>
<evidence type="ECO:0000256" key="7">
    <source>
        <dbReference type="PIRSR" id="PIRSR623088-2"/>
    </source>
</evidence>
<comment type="catalytic activity">
    <reaction evidence="1">
        <text>3',5'-cyclic AMP + H2O = AMP + H(+)</text>
        <dbReference type="Rhea" id="RHEA:25277"/>
        <dbReference type="ChEBI" id="CHEBI:15377"/>
        <dbReference type="ChEBI" id="CHEBI:15378"/>
        <dbReference type="ChEBI" id="CHEBI:58165"/>
        <dbReference type="ChEBI" id="CHEBI:456215"/>
        <dbReference type="EC" id="3.1.4.53"/>
    </reaction>
</comment>
<dbReference type="Gene3D" id="1.10.1300.10">
    <property type="entry name" value="3'5'-cyclic nucleotide phosphodiesterase, catalytic domain"/>
    <property type="match status" value="1"/>
</dbReference>
<dbReference type="PROSITE" id="PS00126">
    <property type="entry name" value="PDEASE_I_1"/>
    <property type="match status" value="1"/>
</dbReference>
<organism evidence="12 13">
    <name type="scientific">Spodoptera frugiperda</name>
    <name type="common">Fall armyworm</name>
    <dbReference type="NCBI Taxonomy" id="7108"/>
    <lineage>
        <taxon>Eukaryota</taxon>
        <taxon>Metazoa</taxon>
        <taxon>Ecdysozoa</taxon>
        <taxon>Arthropoda</taxon>
        <taxon>Hexapoda</taxon>
        <taxon>Insecta</taxon>
        <taxon>Pterygota</taxon>
        <taxon>Neoptera</taxon>
        <taxon>Endopterygota</taxon>
        <taxon>Lepidoptera</taxon>
        <taxon>Glossata</taxon>
        <taxon>Ditrysia</taxon>
        <taxon>Noctuoidea</taxon>
        <taxon>Noctuidae</taxon>
        <taxon>Amphipyrinae</taxon>
        <taxon>Spodoptera</taxon>
    </lineage>
</organism>
<dbReference type="SUPFAM" id="SSF109604">
    <property type="entry name" value="HD-domain/PDEase-like"/>
    <property type="match status" value="1"/>
</dbReference>
<feature type="binding site" evidence="7">
    <location>
        <position position="495"/>
    </location>
    <ligand>
        <name>AMP</name>
        <dbReference type="ChEBI" id="CHEBI:456215"/>
    </ligand>
</feature>
<dbReference type="InterPro" id="IPR036971">
    <property type="entry name" value="PDEase_catalytic_dom_sf"/>
</dbReference>
<dbReference type="Proteomes" id="UP000829999">
    <property type="component" value="Chromosome 25"/>
</dbReference>
<dbReference type="PRINTS" id="PR00387">
    <property type="entry name" value="PDIESTERASE1"/>
</dbReference>
<feature type="compositionally biased region" description="Acidic residues" evidence="10">
    <location>
        <begin position="550"/>
        <end position="561"/>
    </location>
</feature>
<evidence type="ECO:0000256" key="8">
    <source>
        <dbReference type="PIRSR" id="PIRSR623088-3"/>
    </source>
</evidence>
<feature type="binding site" evidence="8">
    <location>
        <position position="444"/>
    </location>
    <ligand>
        <name>Zn(2+)</name>
        <dbReference type="ChEBI" id="CHEBI:29105"/>
        <label>1</label>
    </ligand>
</feature>
<evidence type="ECO:0000256" key="1">
    <source>
        <dbReference type="ARBA" id="ARBA00000621"/>
    </source>
</evidence>
<dbReference type="Pfam" id="PF00233">
    <property type="entry name" value="PDEase_I"/>
    <property type="match status" value="1"/>
</dbReference>
<feature type="binding site" evidence="8">
    <location>
        <position position="333"/>
    </location>
    <ligand>
        <name>Zn(2+)</name>
        <dbReference type="ChEBI" id="CHEBI:29105"/>
        <label>2</label>
    </ligand>
</feature>
<evidence type="ECO:0000256" key="6">
    <source>
        <dbReference type="PIRSR" id="PIRSR623088-1"/>
    </source>
</evidence>
<dbReference type="InterPro" id="IPR002073">
    <property type="entry name" value="PDEase_catalytic_dom"/>
</dbReference>
<evidence type="ECO:0000256" key="9">
    <source>
        <dbReference type="RuleBase" id="RU363067"/>
    </source>
</evidence>
<feature type="binding site" evidence="7">
    <location>
        <position position="444"/>
    </location>
    <ligand>
        <name>AMP</name>
        <dbReference type="ChEBI" id="CHEBI:456215"/>
    </ligand>
</feature>
<accession>A0A9R0EIX5</accession>
<feature type="domain" description="PDEase" evidence="11">
    <location>
        <begin position="216"/>
        <end position="540"/>
    </location>
</feature>
<feature type="compositionally biased region" description="Basic and acidic residues" evidence="10">
    <location>
        <begin position="746"/>
        <end position="762"/>
    </location>
</feature>
<feature type="binding site" evidence="8">
    <location>
        <position position="332"/>
    </location>
    <ligand>
        <name>Zn(2+)</name>
        <dbReference type="ChEBI" id="CHEBI:29105"/>
        <label>1</label>
    </ligand>
</feature>
<comment type="cofactor">
    <cofactor evidence="9">
        <name>a divalent metal cation</name>
        <dbReference type="ChEBI" id="CHEBI:60240"/>
    </cofactor>
    <text evidence="9">Binds 2 divalent metal cations per subunit. Site 1 may preferentially bind zinc ions, while site 2 has a preference for magnesium and/or manganese ions.</text>
</comment>
<feature type="binding site" evidence="8">
    <location>
        <position position="333"/>
    </location>
    <ligand>
        <name>Zn(2+)</name>
        <dbReference type="ChEBI" id="CHEBI:29105"/>
        <label>1</label>
    </ligand>
</feature>
<evidence type="ECO:0000313" key="13">
    <source>
        <dbReference type="RefSeq" id="XP_035436821.2"/>
    </source>
</evidence>
<dbReference type="CDD" id="cd00077">
    <property type="entry name" value="HDc"/>
    <property type="match status" value="1"/>
</dbReference>
<protein>
    <recommendedName>
        <fullName evidence="9">Phosphodiesterase</fullName>
        <ecNumber evidence="9">3.1.4.-</ecNumber>
    </recommendedName>
</protein>
<evidence type="ECO:0000256" key="2">
    <source>
        <dbReference type="ARBA" id="ARBA00004703"/>
    </source>
</evidence>
<evidence type="ECO:0000256" key="10">
    <source>
        <dbReference type="SAM" id="MobiDB-lite"/>
    </source>
</evidence>
<feature type="compositionally biased region" description="Low complexity" evidence="10">
    <location>
        <begin position="64"/>
        <end position="102"/>
    </location>
</feature>
<feature type="region of interest" description="Disordered" evidence="10">
    <location>
        <begin position="610"/>
        <end position="655"/>
    </location>
</feature>
<dbReference type="GeneID" id="118267117"/>
<feature type="region of interest" description="Disordered" evidence="10">
    <location>
        <begin position="739"/>
        <end position="828"/>
    </location>
</feature>
<feature type="compositionally biased region" description="Low complexity" evidence="10">
    <location>
        <begin position="630"/>
        <end position="639"/>
    </location>
</feature>
<sequence>MQRCGLCSVLSGLLRRAMCVGSRRGSSESYYRELGDQDTLKIEDKSSDLSDEAEEETSLCNQNSPRASPRSSPRVSPRTSPRVSPRTSPGPSQKISPRTSPRPSRRMSPKTSPRSTRRTSPRPSTRPFRRTSPPTYSRVFRWTSPRISPQSTPRTSPRTSRRASRLSQSDSQQDEEKAPDSNNKFKNISAGRFLTMHKRRKKRLITRSLYIEKALLDDLSIGQVQCILNNSYKWKFNAFTLENVSGGRCLPVLCVHLFQMYGLLAHFNLDAAKAWKLFSLIEEGYHSTNPYHNSIHAADVTQAMHCFLQQKRIRDHLTPLEIMGSLLAAIAHDLDHPGVNQPFLIATSNHLAALYKNTSVLENHHWRSAMSCLIESGLLDQLPSSLGLRAALEKQISSLILATDITRQQEYLNHFKRHLDMNTLDMRKSEHRHLVLQIALKCADISNPCRPWEISRKWSLKVCEEFFRQGDYERKLNLPVTALCDRHTTSIPKIQTGFFKFVVTPLISEWHRFLQNELSSQMLNNLTYNQKKWETLVLEEQAQETRTEISDADAADDDLDSSSDTNMSDSSELLLPPRRCSLNPIRQNTFKDQLRRFSVPLNVFQDSKFRNREREKSRASSLAEPRPRCSRSPAPSEPSLHSQLSVRGHCEPSQEPTERVLSSEKLLPDSSIASITTPVQATRLNTVLKEGGSWKLVRQQTFPPIESTSREYSLASRPICTSNEDSIFLNRVRPDFLQFDQGPSQRDSKGHQLVVRESKTEDSSESSAEALEPPRLQKENSEPQKPSKKESATVGSQLRDNLASMPLPPLESDPLLQRRRKSMPADVFPFTPKERKTREVPAAFPQYMHRTFSEKESWTRRRGSAPLPVAPSELRGLASLGSPRHSVNGGRRKPNPIVSCQQWLAKATVSIQERRLQKFPRRSSLPVEVFHLTDNT</sequence>
<evidence type="ECO:0000256" key="4">
    <source>
        <dbReference type="ARBA" id="ARBA00022801"/>
    </source>
</evidence>
<feature type="active site" description="Proton donor" evidence="6">
    <location>
        <position position="292"/>
    </location>
</feature>
<dbReference type="GO" id="GO:0007165">
    <property type="term" value="P:signal transduction"/>
    <property type="evidence" value="ECO:0007669"/>
    <property type="project" value="InterPro"/>
</dbReference>
<feature type="compositionally biased region" description="Basic and acidic residues" evidence="10">
    <location>
        <begin position="30"/>
        <end position="48"/>
    </location>
</feature>
<dbReference type="GO" id="GO:0046872">
    <property type="term" value="F:metal ion binding"/>
    <property type="evidence" value="ECO:0007669"/>
    <property type="project" value="UniProtKB-KW"/>
</dbReference>
<name>A0A9R0EIX5_SPOFR</name>
<proteinExistence type="inferred from homology"/>
<reference evidence="13" key="1">
    <citation type="submission" date="2025-08" db="UniProtKB">
        <authorList>
            <consortium name="RefSeq"/>
        </authorList>
    </citation>
    <scope>IDENTIFICATION</scope>
    <source>
        <tissue evidence="13">Whole larval tissue</tissue>
    </source>
</reference>
<dbReference type="SMART" id="SM00471">
    <property type="entry name" value="HDc"/>
    <property type="match status" value="1"/>
</dbReference>
<dbReference type="RefSeq" id="XP_035436821.2">
    <property type="nucleotide sequence ID" value="XM_035580928.2"/>
</dbReference>
<dbReference type="InterPro" id="IPR003607">
    <property type="entry name" value="HD/PDEase_dom"/>
</dbReference>
<comment type="similarity">
    <text evidence="5">Belongs to the cyclic nucleotide phosphodiesterase family. PDE7 subfamily.</text>
</comment>
<dbReference type="InterPro" id="IPR023174">
    <property type="entry name" value="PDEase_CS"/>
</dbReference>
<feature type="compositionally biased region" description="Low complexity" evidence="10">
    <location>
        <begin position="562"/>
        <end position="571"/>
    </location>
</feature>
<gene>
    <name evidence="13" type="primary">LOC118267117</name>
</gene>
<dbReference type="FunFam" id="1.10.1300.10:FF:000004">
    <property type="entry name" value="Phosphodiesterase"/>
    <property type="match status" value="1"/>
</dbReference>
<keyword evidence="3 8" id="KW-0479">Metal-binding</keyword>
<evidence type="ECO:0000256" key="5">
    <source>
        <dbReference type="ARBA" id="ARBA00061458"/>
    </source>
</evidence>
<dbReference type="InterPro" id="IPR023088">
    <property type="entry name" value="PDEase"/>
</dbReference>
<dbReference type="PROSITE" id="PS51845">
    <property type="entry name" value="PDEASE_I_2"/>
    <property type="match status" value="1"/>
</dbReference>
<feature type="region of interest" description="Disordered" evidence="10">
    <location>
        <begin position="875"/>
        <end position="896"/>
    </location>
</feature>
<dbReference type="AlphaFoldDB" id="A0A9R0EIX5"/>
<dbReference type="OrthoDB" id="189220at2759"/>
<feature type="region of interest" description="Disordered" evidence="10">
    <location>
        <begin position="21"/>
        <end position="189"/>
    </location>
</feature>
<comment type="pathway">
    <text evidence="2">Purine metabolism; 3',5'-cyclic AMP degradation; AMP from 3',5'-cyclic AMP: step 1/1.</text>
</comment>
<feature type="compositionally biased region" description="Basic and acidic residues" evidence="10">
    <location>
        <begin position="775"/>
        <end position="791"/>
    </location>
</feature>
<evidence type="ECO:0000256" key="3">
    <source>
        <dbReference type="ARBA" id="ARBA00022723"/>
    </source>
</evidence>
<keyword evidence="12" id="KW-1185">Reference proteome</keyword>
<dbReference type="EC" id="3.1.4.-" evidence="9"/>